<dbReference type="AlphaFoldDB" id="A0A833Z517"/>
<evidence type="ECO:0000313" key="2">
    <source>
        <dbReference type="Proteomes" id="UP000664940"/>
    </source>
</evidence>
<protein>
    <submittedName>
        <fullName evidence="1">Uncharacterized protein</fullName>
    </submittedName>
</protein>
<evidence type="ECO:0000313" key="1">
    <source>
        <dbReference type="EMBL" id="KAF6084346.1"/>
    </source>
</evidence>
<dbReference type="EMBL" id="JABVXQ010000012">
    <property type="protein sequence ID" value="KAF6084346.1"/>
    <property type="molecule type" value="Genomic_DNA"/>
</dbReference>
<dbReference type="Proteomes" id="UP000664940">
    <property type="component" value="Unassembled WGS sequence"/>
</dbReference>
<gene>
    <name evidence="1" type="ORF">HJG60_008617</name>
</gene>
<organism evidence="1 2">
    <name type="scientific">Phyllostomus discolor</name>
    <name type="common">pale spear-nosed bat</name>
    <dbReference type="NCBI Taxonomy" id="89673"/>
    <lineage>
        <taxon>Eukaryota</taxon>
        <taxon>Metazoa</taxon>
        <taxon>Chordata</taxon>
        <taxon>Craniata</taxon>
        <taxon>Vertebrata</taxon>
        <taxon>Euteleostomi</taxon>
        <taxon>Mammalia</taxon>
        <taxon>Eutheria</taxon>
        <taxon>Laurasiatheria</taxon>
        <taxon>Chiroptera</taxon>
        <taxon>Yangochiroptera</taxon>
        <taxon>Phyllostomidae</taxon>
        <taxon>Phyllostominae</taxon>
        <taxon>Phyllostomus</taxon>
    </lineage>
</organism>
<sequence length="162" mass="18059">MYHLSVSPTSSLFYPVTSRIQVPPGWCQVALPGLEGEGACDLTLLSMSCSRHWAGCAAALVLVQIPGTLPSQHTLLAICYSMSLAIFCFQTSYKQGFHWLFTPFLRRSARCSSWGEGELGSPPTYLTTIFTKTDSVIVNQYYSLFSPLFFNKNTLLPKIYLR</sequence>
<reference evidence="1 2" key="1">
    <citation type="journal article" date="2020" name="Nature">
        <title>Six reference-quality genomes reveal evolution of bat adaptations.</title>
        <authorList>
            <person name="Jebb D."/>
            <person name="Huang Z."/>
            <person name="Pippel M."/>
            <person name="Hughes G.M."/>
            <person name="Lavrichenko K."/>
            <person name="Devanna P."/>
            <person name="Winkler S."/>
            <person name="Jermiin L.S."/>
            <person name="Skirmuntt E.C."/>
            <person name="Katzourakis A."/>
            <person name="Burkitt-Gray L."/>
            <person name="Ray D.A."/>
            <person name="Sullivan K.A.M."/>
            <person name="Roscito J.G."/>
            <person name="Kirilenko B.M."/>
            <person name="Davalos L.M."/>
            <person name="Corthals A.P."/>
            <person name="Power M.L."/>
            <person name="Jones G."/>
            <person name="Ransome R.D."/>
            <person name="Dechmann D.K.N."/>
            <person name="Locatelli A.G."/>
            <person name="Puechmaille S.J."/>
            <person name="Fedrigo O."/>
            <person name="Jarvis E.D."/>
            <person name="Hiller M."/>
            <person name="Vernes S.C."/>
            <person name="Myers E.W."/>
            <person name="Teeling E.C."/>
        </authorList>
    </citation>
    <scope>NUCLEOTIDE SEQUENCE [LARGE SCALE GENOMIC DNA]</scope>
    <source>
        <strain evidence="1">Bat1K_MPI-CBG_1</strain>
    </source>
</reference>
<accession>A0A833Z517</accession>
<proteinExistence type="predicted"/>
<name>A0A833Z517_9CHIR</name>
<comment type="caution">
    <text evidence="1">The sequence shown here is derived from an EMBL/GenBank/DDBJ whole genome shotgun (WGS) entry which is preliminary data.</text>
</comment>